<dbReference type="AlphaFoldDB" id="A0A439D8T6"/>
<keyword evidence="4" id="KW-0539">Nucleus</keyword>
<keyword evidence="8" id="KW-1185">Reference proteome</keyword>
<feature type="region of interest" description="Disordered" evidence="5">
    <location>
        <begin position="1"/>
        <end position="30"/>
    </location>
</feature>
<dbReference type="CDD" id="cd00067">
    <property type="entry name" value="GAL4"/>
    <property type="match status" value="1"/>
</dbReference>
<dbReference type="SMART" id="SM00906">
    <property type="entry name" value="Fungal_trans"/>
    <property type="match status" value="1"/>
</dbReference>
<gene>
    <name evidence="7" type="ORF">EKO27_g4310</name>
</gene>
<comment type="caution">
    <text evidence="7">The sequence shown here is derived from an EMBL/GenBank/DDBJ whole genome shotgun (WGS) entry which is preliminary data.</text>
</comment>
<dbReference type="PROSITE" id="PS00463">
    <property type="entry name" value="ZN2_CY6_FUNGAL_1"/>
    <property type="match status" value="1"/>
</dbReference>
<evidence type="ECO:0000256" key="1">
    <source>
        <dbReference type="ARBA" id="ARBA00022723"/>
    </source>
</evidence>
<evidence type="ECO:0000256" key="2">
    <source>
        <dbReference type="ARBA" id="ARBA00023015"/>
    </source>
</evidence>
<evidence type="ECO:0000313" key="8">
    <source>
        <dbReference type="Proteomes" id="UP000286045"/>
    </source>
</evidence>
<dbReference type="GO" id="GO:0006351">
    <property type="term" value="P:DNA-templated transcription"/>
    <property type="evidence" value="ECO:0007669"/>
    <property type="project" value="InterPro"/>
</dbReference>
<accession>A0A439D8T6</accession>
<reference evidence="7 8" key="1">
    <citation type="submission" date="2018-12" db="EMBL/GenBank/DDBJ databases">
        <title>Draft genome sequence of Xylaria grammica IHI A82.</title>
        <authorList>
            <person name="Buettner E."/>
            <person name="Kellner H."/>
        </authorList>
    </citation>
    <scope>NUCLEOTIDE SEQUENCE [LARGE SCALE GENOMIC DNA]</scope>
    <source>
        <strain evidence="7 8">IHI A82</strain>
    </source>
</reference>
<evidence type="ECO:0000256" key="5">
    <source>
        <dbReference type="SAM" id="MobiDB-lite"/>
    </source>
</evidence>
<dbReference type="GO" id="GO:0003677">
    <property type="term" value="F:DNA binding"/>
    <property type="evidence" value="ECO:0007669"/>
    <property type="project" value="InterPro"/>
</dbReference>
<dbReference type="GO" id="GO:0008270">
    <property type="term" value="F:zinc ion binding"/>
    <property type="evidence" value="ECO:0007669"/>
    <property type="project" value="InterPro"/>
</dbReference>
<evidence type="ECO:0000313" key="7">
    <source>
        <dbReference type="EMBL" id="RWA10800.1"/>
    </source>
</evidence>
<sequence length="740" mass="82543">MAPDSGSSIVKAPRAAQPEAKRRKIRKGTRSCWECKRRKNKCTYSTAGGEGRCDDCRSRGTRCIGQEFPEEQVTRERRGTNKSDENRLQRLETLVEELSRKVDASNACGHHTQLRPDDRSDERTANDMAAPHSHVSSENISDDDRTRTASALQVIRAPAGSSSGQFGQAIGELIAAWPSERYHDAILSSNVVCIHTSRAESLNPVAWHHLTGSASSSPIFRMFWLSNPTLAKGYVAVTTSGNYTGAFCERSKGNDDPCDALGAALDVIESQYYNYMGNIRRAWIVLRRAIAMAQILGLDRQSKSLAYNANTVEARATSRNEGIWFLLVHFDQYVSLMLGISPSLPGNSQIAQGFLERHTPSERMGRLHCMAAGRILQRNRINIYDIVETREIDNILQKAAACMPAQWWLSPDWSTDCGGEGFIRVIERLMVHFAHYNILLQLHLPYMLQSLAGQRFYYSITAVINCSCEILARFTIFRDRHPTVSYCRGLDFFTFIASAALCLLHIYASYESQVAGRCESIGISDLLAHQRYSNRGLLERAFQHIENIAQVESDDKLTLDILPAFRKLLAIEEKAYEGARYNIHLPPNAGKLKRSRGMANNDDTLYLDVPFCGTIRVERANASINPSTEVSGSEQTTQMTHILMGSFPSSLEGCFATNSPIPSAPVSTTDIGEHQLHNANTYALTSPPSDLLPMPYDGNDEMRDPISRSEPPTVEIMDSFEERANPTIDMGFLECLLDIH</sequence>
<dbReference type="EMBL" id="RYZI01000101">
    <property type="protein sequence ID" value="RWA10800.1"/>
    <property type="molecule type" value="Genomic_DNA"/>
</dbReference>
<proteinExistence type="predicted"/>
<feature type="compositionally biased region" description="Basic and acidic residues" evidence="5">
    <location>
        <begin position="114"/>
        <end position="125"/>
    </location>
</feature>
<protein>
    <recommendedName>
        <fullName evidence="6">Zn(2)-C6 fungal-type domain-containing protein</fullName>
    </recommendedName>
</protein>
<dbReference type="InterPro" id="IPR036864">
    <property type="entry name" value="Zn2-C6_fun-type_DNA-bd_sf"/>
</dbReference>
<evidence type="ECO:0000256" key="3">
    <source>
        <dbReference type="ARBA" id="ARBA00023163"/>
    </source>
</evidence>
<name>A0A439D8T6_9PEZI</name>
<dbReference type="GO" id="GO:0000981">
    <property type="term" value="F:DNA-binding transcription factor activity, RNA polymerase II-specific"/>
    <property type="evidence" value="ECO:0007669"/>
    <property type="project" value="InterPro"/>
</dbReference>
<dbReference type="SMART" id="SM00066">
    <property type="entry name" value="GAL4"/>
    <property type="match status" value="1"/>
</dbReference>
<dbReference type="Proteomes" id="UP000286045">
    <property type="component" value="Unassembled WGS sequence"/>
</dbReference>
<dbReference type="InterPro" id="IPR001138">
    <property type="entry name" value="Zn2Cys6_DnaBD"/>
</dbReference>
<feature type="domain" description="Zn(2)-C6 fungal-type" evidence="6">
    <location>
        <begin position="31"/>
        <end position="63"/>
    </location>
</feature>
<dbReference type="Gene3D" id="4.10.240.10">
    <property type="entry name" value="Zn(2)-C6 fungal-type DNA-binding domain"/>
    <property type="match status" value="1"/>
</dbReference>
<feature type="region of interest" description="Disordered" evidence="5">
    <location>
        <begin position="105"/>
        <end position="144"/>
    </location>
</feature>
<keyword evidence="1" id="KW-0479">Metal-binding</keyword>
<evidence type="ECO:0000256" key="4">
    <source>
        <dbReference type="ARBA" id="ARBA00023242"/>
    </source>
</evidence>
<keyword evidence="3" id="KW-0804">Transcription</keyword>
<dbReference type="InterPro" id="IPR007219">
    <property type="entry name" value="XnlR_reg_dom"/>
</dbReference>
<dbReference type="STRING" id="363999.A0A439D8T6"/>
<dbReference type="PANTHER" id="PTHR47840">
    <property type="entry name" value="ZN(II)2CYS6 TRANSCRIPTION FACTOR (EUROFUNG)-RELATED"/>
    <property type="match status" value="1"/>
</dbReference>
<dbReference type="CDD" id="cd12148">
    <property type="entry name" value="fungal_TF_MHR"/>
    <property type="match status" value="1"/>
</dbReference>
<evidence type="ECO:0000259" key="6">
    <source>
        <dbReference type="PROSITE" id="PS00463"/>
    </source>
</evidence>
<organism evidence="7 8">
    <name type="scientific">Xylaria grammica</name>
    <dbReference type="NCBI Taxonomy" id="363999"/>
    <lineage>
        <taxon>Eukaryota</taxon>
        <taxon>Fungi</taxon>
        <taxon>Dikarya</taxon>
        <taxon>Ascomycota</taxon>
        <taxon>Pezizomycotina</taxon>
        <taxon>Sordariomycetes</taxon>
        <taxon>Xylariomycetidae</taxon>
        <taxon>Xylariales</taxon>
        <taxon>Xylariaceae</taxon>
        <taxon>Xylaria</taxon>
    </lineage>
</organism>
<keyword evidence="2" id="KW-0805">Transcription regulation</keyword>
<dbReference type="PANTHER" id="PTHR47840:SF1">
    <property type="entry name" value="ZN(II)2CYS6 TRANSCRIPTION FACTOR (EUROFUNG)"/>
    <property type="match status" value="1"/>
</dbReference>
<dbReference type="SUPFAM" id="SSF57701">
    <property type="entry name" value="Zn2/Cys6 DNA-binding domain"/>
    <property type="match status" value="1"/>
</dbReference>